<feature type="domain" description="PhoU" evidence="8">
    <location>
        <begin position="18"/>
        <end position="104"/>
    </location>
</feature>
<evidence type="ECO:0000256" key="5">
    <source>
        <dbReference type="ARBA" id="ARBA00022490"/>
    </source>
</evidence>
<evidence type="ECO:0000256" key="1">
    <source>
        <dbReference type="ARBA" id="ARBA00004496"/>
    </source>
</evidence>
<keyword evidence="5 7" id="KW-0963">Cytoplasm</keyword>
<evidence type="ECO:0000313" key="10">
    <source>
        <dbReference type="Proteomes" id="UP000282551"/>
    </source>
</evidence>
<reference evidence="9 10" key="1">
    <citation type="submission" date="2018-12" db="EMBL/GenBank/DDBJ databases">
        <authorList>
            <consortium name="Pathogen Informatics"/>
        </authorList>
    </citation>
    <scope>NUCLEOTIDE SEQUENCE [LARGE SCALE GENOMIC DNA]</scope>
    <source>
        <strain evidence="9 10">NCTC10485</strain>
    </source>
</reference>
<evidence type="ECO:0000256" key="4">
    <source>
        <dbReference type="ARBA" id="ARBA00022448"/>
    </source>
</evidence>
<dbReference type="FunFam" id="1.20.58.220:FF:000004">
    <property type="entry name" value="Phosphate-specific transport system accessory protein PhoU"/>
    <property type="match status" value="1"/>
</dbReference>
<dbReference type="InterPro" id="IPR038078">
    <property type="entry name" value="PhoU-like_sf"/>
</dbReference>
<name>A0A448HZS0_MYCCI</name>
<keyword evidence="6 7" id="KW-0592">Phosphate transport</keyword>
<evidence type="ECO:0000256" key="2">
    <source>
        <dbReference type="ARBA" id="ARBA00008107"/>
    </source>
</evidence>
<gene>
    <name evidence="9" type="primary">phoU_1</name>
    <name evidence="9" type="ORF">NCTC10485_00675</name>
</gene>
<evidence type="ECO:0000313" key="9">
    <source>
        <dbReference type="EMBL" id="VEG45612.1"/>
    </source>
</evidence>
<comment type="subunit">
    <text evidence="3 7">Homodimer.</text>
</comment>
<comment type="subcellular location">
    <subcellularLocation>
        <location evidence="1 7">Cytoplasm</location>
    </subcellularLocation>
</comment>
<dbReference type="Pfam" id="PF01895">
    <property type="entry name" value="PhoU"/>
    <property type="match status" value="2"/>
</dbReference>
<dbReference type="Gene3D" id="1.20.58.220">
    <property type="entry name" value="Phosphate transport system protein phou homolog 2, domain 2"/>
    <property type="match status" value="1"/>
</dbReference>
<evidence type="ECO:0000256" key="3">
    <source>
        <dbReference type="ARBA" id="ARBA00011738"/>
    </source>
</evidence>
<comment type="function">
    <text evidence="7">Plays a role in the regulation of phosphate uptake.</text>
</comment>
<evidence type="ECO:0000256" key="7">
    <source>
        <dbReference type="PIRNR" id="PIRNR003107"/>
    </source>
</evidence>
<evidence type="ECO:0000256" key="6">
    <source>
        <dbReference type="ARBA" id="ARBA00022592"/>
    </source>
</evidence>
<dbReference type="InterPro" id="IPR028366">
    <property type="entry name" value="PhoU"/>
</dbReference>
<keyword evidence="10" id="KW-1185">Reference proteome</keyword>
<sequence>MVRTSYREQLVALAAKIAEICGLATVAMETATRALLRADLVLAERVIREHDQIVDACMAAEEAAFVLLVRHQPVAGDLRTVVTSIQNVFDIERMGVLAKHVARITVRRHPEVAVPSEVAHDFAEMGRVAVQLGNATQQALLMRDVETATSIDDEDDAMDALHAHLFVVVMGREWQHGVPAAIDVTMLGRFYERFADHAVEICRRVNFQVLGETTGSDEART</sequence>
<dbReference type="NCBIfam" id="TIGR02135">
    <property type="entry name" value="phoU_full"/>
    <property type="match status" value="1"/>
</dbReference>
<keyword evidence="4 7" id="KW-0813">Transport</keyword>
<dbReference type="GO" id="GO:0006817">
    <property type="term" value="P:phosphate ion transport"/>
    <property type="evidence" value="ECO:0007669"/>
    <property type="project" value="UniProtKB-KW"/>
</dbReference>
<dbReference type="GO" id="GO:0045936">
    <property type="term" value="P:negative regulation of phosphate metabolic process"/>
    <property type="evidence" value="ECO:0007669"/>
    <property type="project" value="InterPro"/>
</dbReference>
<dbReference type="Proteomes" id="UP000282551">
    <property type="component" value="Chromosome"/>
</dbReference>
<dbReference type="PIRSF" id="PIRSF003107">
    <property type="entry name" value="PhoU"/>
    <property type="match status" value="1"/>
</dbReference>
<proteinExistence type="inferred from homology"/>
<comment type="similarity">
    <text evidence="2 7">Belongs to the PhoU family.</text>
</comment>
<feature type="domain" description="PhoU" evidence="8">
    <location>
        <begin position="123"/>
        <end position="205"/>
    </location>
</feature>
<dbReference type="InterPro" id="IPR026022">
    <property type="entry name" value="PhoU_dom"/>
</dbReference>
<protein>
    <recommendedName>
        <fullName evidence="7">Phosphate-specific transport system accessory protein PhoU</fullName>
    </recommendedName>
</protein>
<dbReference type="SUPFAM" id="SSF109755">
    <property type="entry name" value="PhoU-like"/>
    <property type="match status" value="1"/>
</dbReference>
<evidence type="ECO:0000259" key="8">
    <source>
        <dbReference type="Pfam" id="PF01895"/>
    </source>
</evidence>
<accession>A0A448HZS0</accession>
<dbReference type="EMBL" id="LR134355">
    <property type="protein sequence ID" value="VEG45612.1"/>
    <property type="molecule type" value="Genomic_DNA"/>
</dbReference>
<dbReference type="PANTHER" id="PTHR42930">
    <property type="entry name" value="PHOSPHATE-SPECIFIC TRANSPORT SYSTEM ACCESSORY PROTEIN PHOU"/>
    <property type="match status" value="1"/>
</dbReference>
<dbReference type="AlphaFoldDB" id="A0A448HZS0"/>
<dbReference type="GO" id="GO:0005737">
    <property type="term" value="C:cytoplasm"/>
    <property type="evidence" value="ECO:0007669"/>
    <property type="project" value="UniProtKB-SubCell"/>
</dbReference>
<dbReference type="GO" id="GO:0030643">
    <property type="term" value="P:intracellular phosphate ion homeostasis"/>
    <property type="evidence" value="ECO:0007669"/>
    <property type="project" value="InterPro"/>
</dbReference>
<organism evidence="9 10">
    <name type="scientific">Mycolicibacterium chitae</name>
    <name type="common">Mycobacterium chitae</name>
    <dbReference type="NCBI Taxonomy" id="1792"/>
    <lineage>
        <taxon>Bacteria</taxon>
        <taxon>Bacillati</taxon>
        <taxon>Actinomycetota</taxon>
        <taxon>Actinomycetes</taxon>
        <taxon>Mycobacteriales</taxon>
        <taxon>Mycobacteriaceae</taxon>
        <taxon>Mycolicibacterium</taxon>
    </lineage>
</organism>
<dbReference type="PANTHER" id="PTHR42930:SF3">
    <property type="entry name" value="PHOSPHATE-SPECIFIC TRANSPORT SYSTEM ACCESSORY PROTEIN PHOU"/>
    <property type="match status" value="1"/>
</dbReference>